<comment type="function">
    <text evidence="9">Plays an essential role in type IV pili and type II pseudopili formation by proteolytically removing the leader sequence from substrate proteins and subsequently monomethylating the alpha-amino group of the newly exposed N-terminal phenylalanine.</text>
</comment>
<evidence type="ECO:0000256" key="3">
    <source>
        <dbReference type="ARBA" id="ARBA00022475"/>
    </source>
</evidence>
<evidence type="ECO:0000313" key="14">
    <source>
        <dbReference type="Proteomes" id="UP001219956"/>
    </source>
</evidence>
<gene>
    <name evidence="13" type="ORF">PQU95_07765</name>
</gene>
<dbReference type="Pfam" id="PF01478">
    <property type="entry name" value="Peptidase_A24"/>
    <property type="match status" value="1"/>
</dbReference>
<dbReference type="EMBL" id="JAQQLF010000008">
    <property type="protein sequence ID" value="MDC7717113.1"/>
    <property type="molecule type" value="Genomic_DNA"/>
</dbReference>
<dbReference type="InterPro" id="IPR014032">
    <property type="entry name" value="Peptidase_A24A_bac"/>
</dbReference>
<feature type="transmembrane region" description="Helical" evidence="10">
    <location>
        <begin position="158"/>
        <end position="178"/>
    </location>
</feature>
<feature type="transmembrane region" description="Helical" evidence="10">
    <location>
        <begin position="102"/>
        <end position="122"/>
    </location>
</feature>
<dbReference type="PANTHER" id="PTHR30487:SF0">
    <property type="entry name" value="PREPILIN LEADER PEPTIDASE_N-METHYLTRANSFERASE-RELATED"/>
    <property type="match status" value="1"/>
</dbReference>
<evidence type="ECO:0000259" key="11">
    <source>
        <dbReference type="Pfam" id="PF01478"/>
    </source>
</evidence>
<proteinExistence type="inferred from homology"/>
<dbReference type="RefSeq" id="WP_272751464.1">
    <property type="nucleotide sequence ID" value="NZ_JAQQLF010000008.1"/>
</dbReference>
<keyword evidence="9" id="KW-0489">Methyltransferase</keyword>
<dbReference type="EC" id="2.1.1.-" evidence="9"/>
<feature type="transmembrane region" description="Helical" evidence="10">
    <location>
        <begin position="184"/>
        <end position="202"/>
    </location>
</feature>
<keyword evidence="5 9" id="KW-0812">Transmembrane</keyword>
<accession>A0ABT5IX17</accession>
<feature type="transmembrane region" description="Helical" evidence="10">
    <location>
        <begin position="259"/>
        <end position="281"/>
    </location>
</feature>
<comment type="subcellular location">
    <subcellularLocation>
        <location evidence="1">Cell inner membrane</location>
        <topology evidence="1">Multi-pass membrane protein</topology>
    </subcellularLocation>
    <subcellularLocation>
        <location evidence="9">Cell membrane</location>
        <topology evidence="9">Multi-pass membrane protein</topology>
    </subcellularLocation>
</comment>
<evidence type="ECO:0000256" key="6">
    <source>
        <dbReference type="ARBA" id="ARBA00022989"/>
    </source>
</evidence>
<dbReference type="Pfam" id="PF06750">
    <property type="entry name" value="A24_N_bact"/>
    <property type="match status" value="1"/>
</dbReference>
<organism evidence="13 14">
    <name type="scientific">Vogesella aquatica</name>
    <dbReference type="NCBI Taxonomy" id="2984206"/>
    <lineage>
        <taxon>Bacteria</taxon>
        <taxon>Pseudomonadati</taxon>
        <taxon>Pseudomonadota</taxon>
        <taxon>Betaproteobacteria</taxon>
        <taxon>Neisseriales</taxon>
        <taxon>Chromobacteriaceae</taxon>
        <taxon>Vogesella</taxon>
    </lineage>
</organism>
<dbReference type="InterPro" id="IPR000045">
    <property type="entry name" value="Prepilin_IV_endopep_pep"/>
</dbReference>
<sequence>MLDELMLLPATWQIAFALVLGLLVGSFLNVLIHRLPLMLEQQWQQECAALQGQESAPAANYNLFYPPSACVHCHAPIRAWQNIPVLSYLWQRGRCASCDGAIAWRYPLVELVAGVAFAAFAAQLGLGLPWLAACCFSMLLLALALIDAKTQLLPDDLTLLLLWAGLLFSLLGVTVPLADAVVGAMAGYLTLWGIYWLFKLATGKEGMGYGDFKLLAALGAWLGWSMLPLVVLLSSLVGALFGLLMMALQRHDRGQTMPFGPYLAAAGMIAFVWGKPIVAWYTGA</sequence>
<feature type="transmembrane region" description="Helical" evidence="10">
    <location>
        <begin position="128"/>
        <end position="146"/>
    </location>
</feature>
<evidence type="ECO:0000256" key="10">
    <source>
        <dbReference type="SAM" id="Phobius"/>
    </source>
</evidence>
<evidence type="ECO:0000256" key="2">
    <source>
        <dbReference type="ARBA" id="ARBA00005801"/>
    </source>
</evidence>
<dbReference type="EC" id="3.4.23.43" evidence="9"/>
<dbReference type="PRINTS" id="PR00864">
    <property type="entry name" value="PREPILNPTASE"/>
</dbReference>
<dbReference type="InterPro" id="IPR050882">
    <property type="entry name" value="Prepilin_peptidase/N-MTase"/>
</dbReference>
<comment type="caution">
    <text evidence="13">The sequence shown here is derived from an EMBL/GenBank/DDBJ whole genome shotgun (WGS) entry which is preliminary data.</text>
</comment>
<evidence type="ECO:0000256" key="7">
    <source>
        <dbReference type="ARBA" id="ARBA00023136"/>
    </source>
</evidence>
<evidence type="ECO:0000259" key="12">
    <source>
        <dbReference type="Pfam" id="PF06750"/>
    </source>
</evidence>
<keyword evidence="14" id="KW-1185">Reference proteome</keyword>
<keyword evidence="3" id="KW-1003">Cell membrane</keyword>
<comment type="catalytic activity">
    <reaction evidence="9">
        <text>Typically cleaves a -Gly-|-Phe- bond to release an N-terminal, basic peptide of 5-8 residues from type IV prepilin, and then N-methylates the new N-terminal amino group, the methyl donor being S-adenosyl-L-methionine.</text>
        <dbReference type="EC" id="3.4.23.43"/>
    </reaction>
</comment>
<feature type="transmembrane region" description="Helical" evidence="10">
    <location>
        <begin position="214"/>
        <end position="247"/>
    </location>
</feature>
<dbReference type="InterPro" id="IPR010627">
    <property type="entry name" value="Prepilin_pept_A24_N"/>
</dbReference>
<evidence type="ECO:0000313" key="13">
    <source>
        <dbReference type="EMBL" id="MDC7717113.1"/>
    </source>
</evidence>
<keyword evidence="6 10" id="KW-1133">Transmembrane helix</keyword>
<dbReference type="Proteomes" id="UP001219956">
    <property type="component" value="Unassembled WGS sequence"/>
</dbReference>
<dbReference type="PANTHER" id="PTHR30487">
    <property type="entry name" value="TYPE 4 PREPILIN-LIKE PROTEINS LEADER PEPTIDE-PROCESSING ENZYME"/>
    <property type="match status" value="1"/>
</dbReference>
<comment type="similarity">
    <text evidence="2 8">Belongs to the peptidase A24 family.</text>
</comment>
<keyword evidence="9" id="KW-0645">Protease</keyword>
<keyword evidence="9" id="KW-0511">Multifunctional enzyme</keyword>
<dbReference type="Gene3D" id="1.20.120.1220">
    <property type="match status" value="1"/>
</dbReference>
<evidence type="ECO:0000256" key="4">
    <source>
        <dbReference type="ARBA" id="ARBA00022519"/>
    </source>
</evidence>
<keyword evidence="9" id="KW-0378">Hydrolase</keyword>
<evidence type="ECO:0000256" key="8">
    <source>
        <dbReference type="RuleBase" id="RU003793"/>
    </source>
</evidence>
<reference evidence="13 14" key="1">
    <citation type="submission" date="2023-01" db="EMBL/GenBank/DDBJ databases">
        <title>Novel species of the genus Vogesella isolated from rivers.</title>
        <authorList>
            <person name="Lu H."/>
        </authorList>
    </citation>
    <scope>NUCLEOTIDE SEQUENCE [LARGE SCALE GENOMIC DNA]</scope>
    <source>
        <strain evidence="13 14">DC21W</strain>
    </source>
</reference>
<feature type="domain" description="Prepilin type IV endopeptidase peptidase" evidence="11">
    <location>
        <begin position="135"/>
        <end position="243"/>
    </location>
</feature>
<keyword evidence="4" id="KW-0997">Cell inner membrane</keyword>
<evidence type="ECO:0000256" key="5">
    <source>
        <dbReference type="ARBA" id="ARBA00022692"/>
    </source>
</evidence>
<keyword evidence="9" id="KW-0808">Transferase</keyword>
<evidence type="ECO:0000256" key="9">
    <source>
        <dbReference type="RuleBase" id="RU003794"/>
    </source>
</evidence>
<feature type="transmembrane region" description="Helical" evidence="10">
    <location>
        <begin position="12"/>
        <end position="32"/>
    </location>
</feature>
<evidence type="ECO:0000256" key="1">
    <source>
        <dbReference type="ARBA" id="ARBA00004429"/>
    </source>
</evidence>
<name>A0ABT5IX17_9NEIS</name>
<keyword evidence="7 10" id="KW-0472">Membrane</keyword>
<feature type="domain" description="Prepilin peptidase A24 N-terminal" evidence="12">
    <location>
        <begin position="19"/>
        <end position="123"/>
    </location>
</feature>
<protein>
    <recommendedName>
        <fullName evidence="9">Prepilin leader peptidase/N-methyltransferase</fullName>
        <ecNumber evidence="9">2.1.1.-</ecNumber>
        <ecNumber evidence="9">3.4.23.43</ecNumber>
    </recommendedName>
</protein>